<dbReference type="RefSeq" id="WP_193502566.1">
    <property type="nucleotide sequence ID" value="NZ_JADCKC010000003.1"/>
</dbReference>
<evidence type="ECO:0000313" key="1">
    <source>
        <dbReference type="EMBL" id="MBE5038422.1"/>
    </source>
</evidence>
<protein>
    <submittedName>
        <fullName evidence="1">Uncharacterized protein</fullName>
    </submittedName>
</protein>
<dbReference type="EMBL" id="JADCKC010000003">
    <property type="protein sequence ID" value="MBE5038422.1"/>
    <property type="molecule type" value="Genomic_DNA"/>
</dbReference>
<comment type="caution">
    <text evidence="1">The sequence shown here is derived from an EMBL/GenBank/DDBJ whole genome shotgun (WGS) entry which is preliminary data.</text>
</comment>
<keyword evidence="2" id="KW-1185">Reference proteome</keyword>
<dbReference type="Proteomes" id="UP000768567">
    <property type="component" value="Unassembled WGS sequence"/>
</dbReference>
<organism evidence="1 2">
    <name type="scientific">Gemmiger gallinarum</name>
    <dbReference type="NCBI Taxonomy" id="2779354"/>
    <lineage>
        <taxon>Bacteria</taxon>
        <taxon>Bacillati</taxon>
        <taxon>Bacillota</taxon>
        <taxon>Clostridia</taxon>
        <taxon>Eubacteriales</taxon>
        <taxon>Gemmiger</taxon>
    </lineage>
</organism>
<sequence length="282" mass="31292">MNERIPLEEWKAKKQAEREALGQKQLAAMESFCESGKALSVYLYGRGRLGSRLSSGNAALVLHQIPLARAVYPMRTWNQNGRYVNKGAKGITVLSRKGNGKGYYLTPETVFDVSQTNGNTPCPQRTLQDAPKLQHMAVQSLVELARVPVEIGEPVTGVAEYVPHEKRIVVSREATDLQLLQELPALLVQSCLALDAPDTHAAEARFLSDAVALEVCGRLGIPAPAASDTRMEQCRHILSQKNVREHFDNARDFARTMGDQIEHSLPKLQYHARDTRCQPERG</sequence>
<evidence type="ECO:0000313" key="2">
    <source>
        <dbReference type="Proteomes" id="UP000768567"/>
    </source>
</evidence>
<reference evidence="1 2" key="1">
    <citation type="submission" date="2020-10" db="EMBL/GenBank/DDBJ databases">
        <title>ChiBAC.</title>
        <authorList>
            <person name="Zenner C."/>
            <person name="Hitch T.C.A."/>
            <person name="Clavel T."/>
        </authorList>
    </citation>
    <scope>NUCLEOTIDE SEQUENCE [LARGE SCALE GENOMIC DNA]</scope>
    <source>
        <strain evidence="1 2">DSM 109015</strain>
    </source>
</reference>
<gene>
    <name evidence="1" type="ORF">INF35_11550</name>
</gene>
<accession>A0ABR9R5L4</accession>
<name>A0ABR9R5L4_9FIRM</name>
<proteinExistence type="predicted"/>